<proteinExistence type="predicted"/>
<sequence length="343" mass="39554">MGEVTQCYYRKEPWLLWPNHQKECKGKGTCSPYIPKTVENKDELNSKTANRRGSFKRIPKKEKNIPQWMRRLDLKEGAGVVYAAIQREIDSSSSKQNVHIIFGVSHLVEGQTAFFNELISQGKDGCKITGTTHLSLEFGRSDENNVDLQLLIDDALITGYFPFSVDKNYKQSYLHESKGEYEEQFNTFKLAHNNCYNVVLSDVERTKVDRVERDLGEKHSYSMREIFAVDSTYARMFSDRKNVVLWRWGATHADKQRLPYLIRKKDPRAKVVAFVFNGGTYVDAYAFDRALKDQGKLNDLFLLKLSGYREADYVVHLPTGDRVRMEGISREGDPVISHIVDPY</sequence>
<evidence type="ECO:0008006" key="3">
    <source>
        <dbReference type="Google" id="ProtNLM"/>
    </source>
</evidence>
<evidence type="ECO:0000313" key="1">
    <source>
        <dbReference type="EMBL" id="OGC40310.1"/>
    </source>
</evidence>
<comment type="caution">
    <text evidence="1">The sequence shown here is derived from an EMBL/GenBank/DDBJ whole genome shotgun (WGS) entry which is preliminary data.</text>
</comment>
<dbReference type="AlphaFoldDB" id="A0A1F4U667"/>
<dbReference type="EMBL" id="MEUJ01000004">
    <property type="protein sequence ID" value="OGC40310.1"/>
    <property type="molecule type" value="Genomic_DNA"/>
</dbReference>
<name>A0A1F4U667_UNCSA</name>
<accession>A0A1F4U667</accession>
<dbReference type="Proteomes" id="UP000179242">
    <property type="component" value="Unassembled WGS sequence"/>
</dbReference>
<evidence type="ECO:0000313" key="2">
    <source>
        <dbReference type="Proteomes" id="UP000179242"/>
    </source>
</evidence>
<reference evidence="1 2" key="1">
    <citation type="journal article" date="2016" name="Nat. Commun.">
        <title>Thousands of microbial genomes shed light on interconnected biogeochemical processes in an aquifer system.</title>
        <authorList>
            <person name="Anantharaman K."/>
            <person name="Brown C.T."/>
            <person name="Hug L.A."/>
            <person name="Sharon I."/>
            <person name="Castelle C.J."/>
            <person name="Probst A.J."/>
            <person name="Thomas B.C."/>
            <person name="Singh A."/>
            <person name="Wilkins M.J."/>
            <person name="Karaoz U."/>
            <person name="Brodie E.L."/>
            <person name="Williams K.H."/>
            <person name="Hubbard S.S."/>
            <person name="Banfield J.F."/>
        </authorList>
    </citation>
    <scope>NUCLEOTIDE SEQUENCE [LARGE SCALE GENOMIC DNA]</scope>
</reference>
<organism evidence="1 2">
    <name type="scientific">candidate division WOR-1 bacterium RIFOXYC2_FULL_46_14</name>
    <dbReference type="NCBI Taxonomy" id="1802587"/>
    <lineage>
        <taxon>Bacteria</taxon>
        <taxon>Bacillati</taxon>
        <taxon>Saganbacteria</taxon>
    </lineage>
</organism>
<protein>
    <recommendedName>
        <fullName evidence="3">Haem-binding uptake Tiki superfamily ChaN domain-containing protein</fullName>
    </recommendedName>
</protein>
<gene>
    <name evidence="1" type="ORF">A2438_03435</name>
</gene>